<keyword evidence="3" id="KW-1185">Reference proteome</keyword>
<proteinExistence type="predicted"/>
<evidence type="ECO:0000313" key="2">
    <source>
        <dbReference type="EMBL" id="KAF5836992.1"/>
    </source>
</evidence>
<feature type="compositionally biased region" description="Basic and acidic residues" evidence="1">
    <location>
        <begin position="770"/>
        <end position="781"/>
    </location>
</feature>
<feature type="region of interest" description="Disordered" evidence="1">
    <location>
        <begin position="807"/>
        <end position="984"/>
    </location>
</feature>
<feature type="region of interest" description="Disordered" evidence="1">
    <location>
        <begin position="339"/>
        <end position="382"/>
    </location>
</feature>
<feature type="compositionally biased region" description="Gly residues" evidence="1">
    <location>
        <begin position="673"/>
        <end position="689"/>
    </location>
</feature>
<name>A0ABQ7GQV6_DUNSA</name>
<feature type="region of interest" description="Disordered" evidence="1">
    <location>
        <begin position="636"/>
        <end position="790"/>
    </location>
</feature>
<organism evidence="2 3">
    <name type="scientific">Dunaliella salina</name>
    <name type="common">Green alga</name>
    <name type="synonym">Protococcus salinus</name>
    <dbReference type="NCBI Taxonomy" id="3046"/>
    <lineage>
        <taxon>Eukaryota</taxon>
        <taxon>Viridiplantae</taxon>
        <taxon>Chlorophyta</taxon>
        <taxon>core chlorophytes</taxon>
        <taxon>Chlorophyceae</taxon>
        <taxon>CS clade</taxon>
        <taxon>Chlamydomonadales</taxon>
        <taxon>Dunaliellaceae</taxon>
        <taxon>Dunaliella</taxon>
    </lineage>
</organism>
<feature type="compositionally biased region" description="Low complexity" evidence="1">
    <location>
        <begin position="888"/>
        <end position="932"/>
    </location>
</feature>
<feature type="compositionally biased region" description="Polar residues" evidence="1">
    <location>
        <begin position="88"/>
        <end position="105"/>
    </location>
</feature>
<dbReference type="Proteomes" id="UP000815325">
    <property type="component" value="Unassembled WGS sequence"/>
</dbReference>
<feature type="compositionally biased region" description="Polar residues" evidence="1">
    <location>
        <begin position="1010"/>
        <end position="1020"/>
    </location>
</feature>
<reference evidence="2" key="1">
    <citation type="submission" date="2017-08" db="EMBL/GenBank/DDBJ databases">
        <authorList>
            <person name="Polle J.E."/>
            <person name="Barry K."/>
            <person name="Cushman J."/>
            <person name="Schmutz J."/>
            <person name="Tran D."/>
            <person name="Hathwaick L.T."/>
            <person name="Yim W.C."/>
            <person name="Jenkins J."/>
            <person name="Mckie-Krisberg Z.M."/>
            <person name="Prochnik S."/>
            <person name="Lindquist E."/>
            <person name="Dockter R.B."/>
            <person name="Adam C."/>
            <person name="Molina H."/>
            <person name="Bunkerborg J."/>
            <person name="Jin E."/>
            <person name="Buchheim M."/>
            <person name="Magnuson J."/>
        </authorList>
    </citation>
    <scope>NUCLEOTIDE SEQUENCE</scope>
    <source>
        <strain evidence="2">CCAP 19/18</strain>
    </source>
</reference>
<feature type="region of interest" description="Disordered" evidence="1">
    <location>
        <begin position="72"/>
        <end position="105"/>
    </location>
</feature>
<feature type="region of interest" description="Disordered" evidence="1">
    <location>
        <begin position="147"/>
        <end position="183"/>
    </location>
</feature>
<feature type="compositionally biased region" description="Polar residues" evidence="1">
    <location>
        <begin position="933"/>
        <end position="942"/>
    </location>
</feature>
<gene>
    <name evidence="2" type="ORF">DUNSADRAFT_4965</name>
</gene>
<dbReference type="PANTHER" id="PTHR13270:SF14">
    <property type="entry name" value="SEX DETERMINATION AND DOSAGE COMPENSATION PROTEIN SDC-2"/>
    <property type="match status" value="1"/>
</dbReference>
<feature type="compositionally biased region" description="Basic residues" evidence="1">
    <location>
        <begin position="969"/>
        <end position="980"/>
    </location>
</feature>
<feature type="compositionally biased region" description="Low complexity" evidence="1">
    <location>
        <begin position="490"/>
        <end position="516"/>
    </location>
</feature>
<feature type="compositionally biased region" description="Polar residues" evidence="1">
    <location>
        <begin position="525"/>
        <end position="537"/>
    </location>
</feature>
<evidence type="ECO:0000313" key="3">
    <source>
        <dbReference type="Proteomes" id="UP000815325"/>
    </source>
</evidence>
<evidence type="ECO:0000256" key="1">
    <source>
        <dbReference type="SAM" id="MobiDB-lite"/>
    </source>
</evidence>
<comment type="caution">
    <text evidence="2">The sequence shown here is derived from an EMBL/GenBank/DDBJ whole genome shotgun (WGS) entry which is preliminary data.</text>
</comment>
<sequence>MLLPSFPPQLLQARCWKPPGDGASHSNVLNVSVPKSPLWPFDPALTLRPARSTRTALANVASQQQALALLASPHPTSPPLSEHPMASHATQNTAATAGSTHVTQPSSNLVTSITSTGNKAFAAAAVHSAASPADAALLSAVSAAPAEGSAAPASGTGFGIQQLGPSLGHSSPSRPPVRPPATLPAVRSWLTGQQAPRVDLDSIVMEMLGSKHAQDGPPKPPPQQQQQLQQQQQQQQQQQGEGNDGPRESTLCSSNELPGISTFQPAATTAPASPPSLDALSNRHDPSFDTTFLQPTLRWGLADHQHHQHHHHQQQQQQQQEGLGQAWNKGIRSVTGGSAEIAAGRGPDEGFKFDGGDGGVGEVGGEAEAEREETPHPRPLPTRIVAASPMRSSTSAATAAPAAAVAGGENSDGGSCVAAGGEGPANVPVAVESWEIAKGGVGVPRGESAVADLGTMQLNGHVAHGAPLQPMPQQQRQQLREGDLANPHNASAMPSPVSSSSFPTAEAAARGAANEGPTGDGLGHESSSALPHQGQDSDAQHVAGGGPLLEQQHQQYQQIHAQTLQAPNHFRSDNCHATPHLAHNGAHLAHDGMHPADDGGGIDDNAAPGSRGHVFERAAYFGGAFEEGTLFGSTQHREGQEAVATTEGPGKSGVDTVGPDQEEGEASSLIGVTIGGNGEGVDTEGGQGVKSGNTEGHQQQQQQQEAPTDLPNSPASLKASRPYMEDLDDPPPDFISRVPPSLLPPSRQTPTQPPLRNAPKPKLSPSTQQRDVEQTHHRDQRSVAPALPYALRAPRVRADLHNRLQVLDGAGQDTPGVADTALQRAQGSPAKKATESVQAGGAAVRSSPGRGYHYRGYKPNMATLLKEIRSRGSTPPKPQQQRHHHHQQQTQQQHEPQGSVQQQQHQQLHQQLHQQQQEQDQQQQQVQEHSTQPSCTSHSATPPRSHGAWQSEEDGTNSSSGGDDASDQHRHHHHHHHHHDQHITPAVAQGLHQDATGAMISTEPSMQASSVLLGSPTSGMTRVHTEGDMPPLQRPTLLSTAHLLKKMEALSMAQAPSGPGLSQAEHEEIARRAATLASNIPPHVHLYGNLQPVEVEPQPIKVQKQLHPGWVASRQKRPDMRSLWKQEEQQPEVCNTRGVALYSRPSAQAIADQVCDL</sequence>
<feature type="region of interest" description="Disordered" evidence="1">
    <location>
        <begin position="485"/>
        <end position="545"/>
    </location>
</feature>
<feature type="compositionally biased region" description="Basic and acidic residues" evidence="1">
    <location>
        <begin position="346"/>
        <end position="355"/>
    </location>
</feature>
<feature type="region of interest" description="Disordered" evidence="1">
    <location>
        <begin position="210"/>
        <end position="324"/>
    </location>
</feature>
<feature type="compositionally biased region" description="Polar residues" evidence="1">
    <location>
        <begin position="250"/>
        <end position="264"/>
    </location>
</feature>
<dbReference type="EMBL" id="MU069633">
    <property type="protein sequence ID" value="KAF5836992.1"/>
    <property type="molecule type" value="Genomic_DNA"/>
</dbReference>
<feature type="compositionally biased region" description="Pro residues" evidence="1">
    <location>
        <begin position="173"/>
        <end position="182"/>
    </location>
</feature>
<feature type="region of interest" description="Disordered" evidence="1">
    <location>
        <begin position="1010"/>
        <end position="1034"/>
    </location>
</feature>
<dbReference type="PANTHER" id="PTHR13270">
    <property type="entry name" value="PROTEIN C20ORF116-RELATED"/>
    <property type="match status" value="1"/>
</dbReference>
<protein>
    <submittedName>
        <fullName evidence="2">Uncharacterized protein</fullName>
    </submittedName>
</protein>
<accession>A0ABQ7GQV6</accession>
<feature type="compositionally biased region" description="Low complexity" evidence="1">
    <location>
        <begin position="224"/>
        <end position="239"/>
    </location>
</feature>